<protein>
    <submittedName>
        <fullName evidence="2">Uncharacterized protein</fullName>
    </submittedName>
</protein>
<organism evidence="2 3">
    <name type="scientific">Nannochloropsis gaditana</name>
    <dbReference type="NCBI Taxonomy" id="72520"/>
    <lineage>
        <taxon>Eukaryota</taxon>
        <taxon>Sar</taxon>
        <taxon>Stramenopiles</taxon>
        <taxon>Ochrophyta</taxon>
        <taxon>Eustigmatophyceae</taxon>
        <taxon>Eustigmatales</taxon>
        <taxon>Monodopsidaceae</taxon>
        <taxon>Nannochloropsis</taxon>
    </lineage>
</organism>
<evidence type="ECO:0000256" key="1">
    <source>
        <dbReference type="SAM" id="MobiDB-lite"/>
    </source>
</evidence>
<dbReference type="Proteomes" id="UP000019335">
    <property type="component" value="Chromosome 6"/>
</dbReference>
<dbReference type="AlphaFoldDB" id="W7TP15"/>
<sequence>MSESHFLPPSLRWRFQNEITLTPPPSSSGPSSLPPSLPPSLVTLERKAVHLDPRPLSLIFLDVLGDAIRGGRGR</sequence>
<accession>W7TP15</accession>
<evidence type="ECO:0000313" key="2">
    <source>
        <dbReference type="EMBL" id="EWM27822.1"/>
    </source>
</evidence>
<feature type="region of interest" description="Disordered" evidence="1">
    <location>
        <begin position="19"/>
        <end position="38"/>
    </location>
</feature>
<feature type="compositionally biased region" description="Pro residues" evidence="1">
    <location>
        <begin position="22"/>
        <end position="38"/>
    </location>
</feature>
<gene>
    <name evidence="2" type="ORF">Naga_103048g1</name>
</gene>
<evidence type="ECO:0000313" key="3">
    <source>
        <dbReference type="Proteomes" id="UP000019335"/>
    </source>
</evidence>
<dbReference type="EMBL" id="AZIL01000378">
    <property type="protein sequence ID" value="EWM27822.1"/>
    <property type="molecule type" value="Genomic_DNA"/>
</dbReference>
<keyword evidence="3" id="KW-1185">Reference proteome</keyword>
<comment type="caution">
    <text evidence="2">The sequence shown here is derived from an EMBL/GenBank/DDBJ whole genome shotgun (WGS) entry which is preliminary data.</text>
</comment>
<name>W7TP15_9STRA</name>
<reference evidence="2 3" key="1">
    <citation type="journal article" date="2014" name="Mol. Plant">
        <title>Chromosome Scale Genome Assembly and Transcriptome Profiling of Nannochloropsis gaditana in Nitrogen Depletion.</title>
        <authorList>
            <person name="Corteggiani Carpinelli E."/>
            <person name="Telatin A."/>
            <person name="Vitulo N."/>
            <person name="Forcato C."/>
            <person name="D'Angelo M."/>
            <person name="Schiavon R."/>
            <person name="Vezzi A."/>
            <person name="Giacometti G.M."/>
            <person name="Morosinotto T."/>
            <person name="Valle G."/>
        </authorList>
    </citation>
    <scope>NUCLEOTIDE SEQUENCE [LARGE SCALE GENOMIC DNA]</scope>
    <source>
        <strain evidence="2 3">B-31</strain>
    </source>
</reference>
<proteinExistence type="predicted"/>